<evidence type="ECO:0000256" key="4">
    <source>
        <dbReference type="ARBA" id="ARBA00031929"/>
    </source>
</evidence>
<dbReference type="Gene3D" id="1.25.10.10">
    <property type="entry name" value="Leucine-rich Repeat Variant"/>
    <property type="match status" value="2"/>
</dbReference>
<evidence type="ECO:0000256" key="3">
    <source>
        <dbReference type="ARBA" id="ARBA00030932"/>
    </source>
</evidence>
<sequence length="1793" mass="198762">MSQRFVEAIRNELGDNEVRALAADKVASPCLLMLLNVEAELEMADEHGSLMDRVTVGAVSASLDQDTKSIDPSDYLGTLFRDPTSSHLLETVLSRASAKPFALIWNTYLQGKLPRLAIHPVGNFVVAKALERADVNQLAIAYEELQDVWEKMITTSRTGVLRAAVDRSVALRTSEQGATEAAFSALNLASDEDKKYLVPCMLSLKRLSVFISSKSAQPSSSSTHENKRKIDNEPSTQSSIQGSLLLQSLLKLSSPHNQPVIDSLEALDSSELIKIAHNATSSRVLDVLLDSETVPIKVKRSFVQSFIGNYHLLVDDRIGSRVGDRCFAFADTYLKEKIARSLIPQEQTLAGSYYGKFFSRNLNLYLLKRRPDEWKTFQSNKKAENHSSSTTNANDAKNDSKNIPSAELADPSVFKKKRKRETRVKDEIDELFDSSHNNKKSKSHKVAAVDSSATVKVAKEPSGDTLMDKGLKDIFDAIRAAPKTDHNKVQGRARATIRLGTRGITTVALKSEILYPTEGSSSLAGHKVLLDVREFLGLLAVFGLEKNYDDKVQNIIYHAQCLTYTPPEPDELIILEPPTELDPVLQRTSLITSELQTDIPLLFASLYSLLALFLTSTTFRIVTSNLFLLARQYFSSSLVEGVRKVEHAAEIVARAAETTQNLTECAVNLVDQVHVAAEGVGLSAMGIGDVARDTERVALLAISEGGPLHGLEGLKDHTHEITEHTICEVQARQKEHVARQQDMKEPTNNFVDESQRRQEQHLDADRAKAEASQTEDRKDAIIEAIQQTLLDIHKHPAQISALRTILLLTRRYINHYRALCALRLRNPGSYIPELDLSDSDTPQWRHLTSILAASKELLDRLTRSGNHGGSLDSLLRAFRDVVVLPLDEFDQNEEFDGPSSQIKKRNESSLLFEIATSVNLIADSALGTGTSQNSDTEQVEYIASNLFRSDTRVLVEKVREVKRETGSSSSPFLNSNHIESHPIPTPKLHIFYQELETFLAALYDDRSSQRLARALVTLGRDIQSYFQPFSHLLGEDLRRSSKTTPLSSILTTVLNDLIGYLIPKVVGGVMDYLFSQKNIAMTRPTTNHSYDPNPDATYSESVRREQRFPLPLPRVELVSDTSTFPSSSSLLPTGSEFSGTTTASRWLEGALDMRLMHIRISDDKEMESQWKEDRLTSCFRWCCCSSPPSDITDPYVNAEGGYGAAYMRTTELERELGTRTRNQTDLANLLTPSSISITQWNETRVDFFSSHTKTMVVDAEPLLIDLNVPGEDMNHEVPVQAPTLVGFDVATTSASPVTVPSTSPLRAPLNDMDRDPASEDPYIDSDDQRGHLLALVQDKSFEERSRSRGGRMKTEIKTLHKIRVHIEGILSSLPSILNEPNHTSRGEPANPHLSVTSKVTQRLTLENIAYYARYNVLSTVFGTWLGVRDEGVLDLEFEFQDINGNIMGAAKDDGAFLDVDIDLDTSTWLENLFSLDDSGDESDPEADLPFRASNVRFVLPHTLNITPRLRTLPRSTLLSMLTSLPRQILLALLLRPVVLPLAKLVIRRELESAFAQGIERGCNFVVGLTVRVFRGAKRRARKRAAKIKSEADVLATEGRMTAPPDLYGSQVSFGDVWASIMEVLGEITAVEEGPETIVHTKMKEARARGVQVEHTVVELDGNSHESDRSQRELDQRVKDKLVATNTTTIAIGIAPQLLPDKADLVSNVLPSTEPTEVVDGVIGAIVQDAVDQAGEVVKDGLEHAADVMQGAQNVVQKAADVAEGVREGIDEGRQRAEQMEEDEWGWRSVAFDL</sequence>
<reference evidence="7 8" key="1">
    <citation type="submission" date="2016-08" db="EMBL/GenBank/DDBJ databases">
        <authorList>
            <consortium name="Lentinula edodes genome sequencing consortium"/>
            <person name="Sakamoto Y."/>
            <person name="Nakade K."/>
            <person name="Sato S."/>
            <person name="Yoshida Y."/>
            <person name="Miyazaki K."/>
            <person name="Natsume S."/>
            <person name="Konno N."/>
        </authorList>
    </citation>
    <scope>NUCLEOTIDE SEQUENCE [LARGE SCALE GENOMIC DNA]</scope>
    <source>
        <strain evidence="7 8">NBRC 111202</strain>
    </source>
</reference>
<dbReference type="InterPro" id="IPR040000">
    <property type="entry name" value="NOP9"/>
</dbReference>
<dbReference type="STRING" id="5353.A0A1Q3DXQ3"/>
<comment type="caution">
    <text evidence="7">The sequence shown here is derived from an EMBL/GenBank/DDBJ whole genome shotgun (WGS) entry which is preliminary data.</text>
</comment>
<dbReference type="InterPro" id="IPR016024">
    <property type="entry name" value="ARM-type_fold"/>
</dbReference>
<proteinExistence type="predicted"/>
<evidence type="ECO:0000256" key="1">
    <source>
        <dbReference type="ARBA" id="ARBA00016427"/>
    </source>
</evidence>
<dbReference type="Pfam" id="PF22493">
    <property type="entry name" value="PUF_NOP9"/>
    <property type="match status" value="1"/>
</dbReference>
<dbReference type="GO" id="GO:0030688">
    <property type="term" value="C:preribosome, small subunit precursor"/>
    <property type="evidence" value="ECO:0007669"/>
    <property type="project" value="TreeGrafter"/>
</dbReference>
<evidence type="ECO:0000313" key="7">
    <source>
        <dbReference type="EMBL" id="GAV99719.1"/>
    </source>
</evidence>
<dbReference type="GO" id="GO:0003723">
    <property type="term" value="F:RNA binding"/>
    <property type="evidence" value="ECO:0007669"/>
    <property type="project" value="InterPro"/>
</dbReference>
<name>A0A1Q3DXQ3_LENED</name>
<dbReference type="GO" id="GO:0000472">
    <property type="term" value="P:endonucleolytic cleavage to generate mature 5'-end of SSU-rRNA from (SSU-rRNA, 5.8S rRNA, LSU-rRNA)"/>
    <property type="evidence" value="ECO:0007669"/>
    <property type="project" value="TreeGrafter"/>
</dbReference>
<feature type="domain" description="HAM1-like N-terminal" evidence="6">
    <location>
        <begin position="521"/>
        <end position="819"/>
    </location>
</feature>
<dbReference type="PANTHER" id="PTHR13102:SF0">
    <property type="entry name" value="NUCLEOLAR PROTEIN 9"/>
    <property type="match status" value="1"/>
</dbReference>
<feature type="compositionally biased region" description="Basic and acidic residues" evidence="5">
    <location>
        <begin position="753"/>
        <end position="776"/>
    </location>
</feature>
<dbReference type="GO" id="GO:0000480">
    <property type="term" value="P:endonucleolytic cleavage in 5'-ETS of tricistronic rRNA transcript (SSU-rRNA, 5.8S rRNA, LSU-rRNA)"/>
    <property type="evidence" value="ECO:0007669"/>
    <property type="project" value="TreeGrafter"/>
</dbReference>
<dbReference type="SMART" id="SM00025">
    <property type="entry name" value="Pumilio"/>
    <property type="match status" value="4"/>
</dbReference>
<protein>
    <recommendedName>
        <fullName evidence="1">Nucleolar protein 9</fullName>
    </recommendedName>
    <alternativeName>
        <fullName evidence="3 4">Pumilio domain-containing protein NOP9</fullName>
    </alternativeName>
</protein>
<evidence type="ECO:0000259" key="6">
    <source>
        <dbReference type="Pfam" id="PF19343"/>
    </source>
</evidence>
<dbReference type="Proteomes" id="UP000188533">
    <property type="component" value="Unassembled WGS sequence"/>
</dbReference>
<feature type="region of interest" description="Disordered" evidence="5">
    <location>
        <begin position="216"/>
        <end position="239"/>
    </location>
</feature>
<organism evidence="7 8">
    <name type="scientific">Lentinula edodes</name>
    <name type="common">Shiitake mushroom</name>
    <name type="synonym">Lentinus edodes</name>
    <dbReference type="NCBI Taxonomy" id="5353"/>
    <lineage>
        <taxon>Eukaryota</taxon>
        <taxon>Fungi</taxon>
        <taxon>Dikarya</taxon>
        <taxon>Basidiomycota</taxon>
        <taxon>Agaricomycotina</taxon>
        <taxon>Agaricomycetes</taxon>
        <taxon>Agaricomycetidae</taxon>
        <taxon>Agaricales</taxon>
        <taxon>Marasmiineae</taxon>
        <taxon>Omphalotaceae</taxon>
        <taxon>Lentinula</taxon>
    </lineage>
</organism>
<evidence type="ECO:0000256" key="5">
    <source>
        <dbReference type="SAM" id="MobiDB-lite"/>
    </source>
</evidence>
<dbReference type="Pfam" id="PF19343">
    <property type="entry name" value="HAM1_N"/>
    <property type="match status" value="1"/>
</dbReference>
<dbReference type="InterPro" id="IPR001313">
    <property type="entry name" value="Pumilio_RNA-bd_rpt"/>
</dbReference>
<dbReference type="InterPro" id="IPR011989">
    <property type="entry name" value="ARM-like"/>
</dbReference>
<dbReference type="PANTHER" id="PTHR13102">
    <property type="entry name" value="NUCLEOLAR PROTEIN 9"/>
    <property type="match status" value="1"/>
</dbReference>
<keyword evidence="8" id="KW-1185">Reference proteome</keyword>
<dbReference type="GO" id="GO:0030686">
    <property type="term" value="C:90S preribosome"/>
    <property type="evidence" value="ECO:0007669"/>
    <property type="project" value="TreeGrafter"/>
</dbReference>
<keyword evidence="2" id="KW-0677">Repeat</keyword>
<dbReference type="SUPFAM" id="SSF48371">
    <property type="entry name" value="ARM repeat"/>
    <property type="match status" value="1"/>
</dbReference>
<feature type="region of interest" description="Disordered" evidence="5">
    <location>
        <begin position="738"/>
        <end position="776"/>
    </location>
</feature>
<accession>A0A1Q3DXQ3</accession>
<evidence type="ECO:0000256" key="2">
    <source>
        <dbReference type="ARBA" id="ARBA00022737"/>
    </source>
</evidence>
<dbReference type="GO" id="GO:0000056">
    <property type="term" value="P:ribosomal small subunit export from nucleus"/>
    <property type="evidence" value="ECO:0007669"/>
    <property type="project" value="TreeGrafter"/>
</dbReference>
<evidence type="ECO:0000313" key="8">
    <source>
        <dbReference type="Proteomes" id="UP000188533"/>
    </source>
</evidence>
<dbReference type="GO" id="GO:0005730">
    <property type="term" value="C:nucleolus"/>
    <property type="evidence" value="ECO:0007669"/>
    <property type="project" value="TreeGrafter"/>
</dbReference>
<reference evidence="7 8" key="2">
    <citation type="submission" date="2017-02" db="EMBL/GenBank/DDBJ databases">
        <title>A genome survey and senescence transcriptome analysis in Lentinula edodes.</title>
        <authorList>
            <person name="Sakamoto Y."/>
            <person name="Nakade K."/>
            <person name="Sato S."/>
            <person name="Yoshida Y."/>
            <person name="Miyazaki K."/>
            <person name="Natsume S."/>
            <person name="Konno N."/>
        </authorList>
    </citation>
    <scope>NUCLEOTIDE SEQUENCE [LARGE SCALE GENOMIC DNA]</scope>
    <source>
        <strain evidence="7 8">NBRC 111202</strain>
    </source>
</reference>
<feature type="compositionally biased region" description="Polar residues" evidence="5">
    <location>
        <begin position="386"/>
        <end position="395"/>
    </location>
</feature>
<feature type="region of interest" description="Disordered" evidence="5">
    <location>
        <begin position="377"/>
        <end position="421"/>
    </location>
</feature>
<dbReference type="GO" id="GO:0000447">
    <property type="term" value="P:endonucleolytic cleavage in ITS1 to separate SSU-rRNA from 5.8S rRNA and LSU-rRNA from tricistronic rRNA transcript (SSU-rRNA, 5.8S rRNA, LSU-rRNA)"/>
    <property type="evidence" value="ECO:0007669"/>
    <property type="project" value="TreeGrafter"/>
</dbReference>
<gene>
    <name evidence="7" type="ORF">LENED_001198</name>
</gene>
<dbReference type="InterPro" id="IPR045967">
    <property type="entry name" value="HAM1-like_N"/>
</dbReference>
<dbReference type="EMBL" id="BDGU01000017">
    <property type="protein sequence ID" value="GAV99719.1"/>
    <property type="molecule type" value="Genomic_DNA"/>
</dbReference>